<dbReference type="EMBL" id="UINC01053495">
    <property type="protein sequence ID" value="SVB70072.1"/>
    <property type="molecule type" value="Genomic_DNA"/>
</dbReference>
<organism evidence="1">
    <name type="scientific">marine metagenome</name>
    <dbReference type="NCBI Taxonomy" id="408172"/>
    <lineage>
        <taxon>unclassified sequences</taxon>
        <taxon>metagenomes</taxon>
        <taxon>ecological metagenomes</taxon>
    </lineage>
</organism>
<protein>
    <submittedName>
        <fullName evidence="1">Uncharacterized protein</fullName>
    </submittedName>
</protein>
<feature type="non-terminal residue" evidence="1">
    <location>
        <position position="274"/>
    </location>
</feature>
<dbReference type="AlphaFoldDB" id="A0A382G5C0"/>
<accession>A0A382G5C0</accession>
<name>A0A382G5C0_9ZZZZ</name>
<reference evidence="1" key="1">
    <citation type="submission" date="2018-05" db="EMBL/GenBank/DDBJ databases">
        <authorList>
            <person name="Lanie J.A."/>
            <person name="Ng W.-L."/>
            <person name="Kazmierczak K.M."/>
            <person name="Andrzejewski T.M."/>
            <person name="Davidsen T.M."/>
            <person name="Wayne K.J."/>
            <person name="Tettelin H."/>
            <person name="Glass J.I."/>
            <person name="Rusch D."/>
            <person name="Podicherti R."/>
            <person name="Tsui H.-C.T."/>
            <person name="Winkler M.E."/>
        </authorList>
    </citation>
    <scope>NUCLEOTIDE SEQUENCE</scope>
</reference>
<sequence>MFSVWFLPFVSANLILGEKGQAETMARKTKFFAAICVAVLIGGCSFVQDGLWPVLGEDPEPRSTARAGVSKSSSAPRASVAEELAVIKSGEGGSLIEAAPGAPEVVPLQTSPSKSVPLTGTYVGSKIVTLKGELNLLKATLGNQNNEFQQLLNSTTQNSQRYHPVVAAISARLQIGTTPGNPVLSSQWQSAQTELDRVFQDTSRLNELSNRIASNSALANYLVEATRAAYGIQGAVDEDHRQLSVLEDDVNRTVVSIERLLKETNETIRRQNNY</sequence>
<gene>
    <name evidence="1" type="ORF">METZ01_LOCUS222926</name>
</gene>
<proteinExistence type="predicted"/>
<evidence type="ECO:0000313" key="1">
    <source>
        <dbReference type="EMBL" id="SVB70072.1"/>
    </source>
</evidence>